<dbReference type="RefSeq" id="WP_092925740.1">
    <property type="nucleotide sequence ID" value="NZ_FJTZ01000012.1"/>
</dbReference>
<evidence type="ECO:0000313" key="2">
    <source>
        <dbReference type="Proteomes" id="UP000245695"/>
    </source>
</evidence>
<sequence length="178" mass="20495">MKNKPTKVILTIASILLCLGIFTNKIYAIENKISTVPVVVQDLQDKEALANIFREIKMIRDNMRTIDINTQTIKEKSGILKPQITSYMNQLQGVSNNLERHKSIYKDSQPDIFVADQLQILSSVYQALLRDQLILIDGLLKDDPESSKLVFSDYLYTIYYYVTLGDQMLNYINENYGF</sequence>
<protein>
    <submittedName>
        <fullName evidence="1">Uncharacterized protein</fullName>
    </submittedName>
</protein>
<gene>
    <name evidence="1" type="ORF">FRIFI_1449</name>
</gene>
<organism evidence="1 2">
    <name type="scientific">Romboutsia hominis</name>
    <dbReference type="NCBI Taxonomy" id="1507512"/>
    <lineage>
        <taxon>Bacteria</taxon>
        <taxon>Bacillati</taxon>
        <taxon>Bacillota</taxon>
        <taxon>Clostridia</taxon>
        <taxon>Peptostreptococcales</taxon>
        <taxon>Peptostreptococcaceae</taxon>
        <taxon>Romboutsia</taxon>
    </lineage>
</organism>
<dbReference type="AlphaFoldDB" id="A0A2P2BRJ7"/>
<name>A0A2P2BRJ7_9FIRM</name>
<accession>A0A2P2BRJ7</accession>
<dbReference type="EMBL" id="LN650648">
    <property type="protein sequence ID" value="CEI72983.1"/>
    <property type="molecule type" value="Genomic_DNA"/>
</dbReference>
<keyword evidence="2" id="KW-1185">Reference proteome</keyword>
<evidence type="ECO:0000313" key="1">
    <source>
        <dbReference type="EMBL" id="CEI72983.1"/>
    </source>
</evidence>
<dbReference type="Proteomes" id="UP000245695">
    <property type="component" value="Chromosome 1"/>
</dbReference>
<proteinExistence type="predicted"/>
<reference evidence="1 2" key="1">
    <citation type="submission" date="2014-09" db="EMBL/GenBank/DDBJ databases">
        <authorList>
            <person name="Hornung B.V."/>
        </authorList>
    </citation>
    <scope>NUCLEOTIDE SEQUENCE [LARGE SCALE GENOMIC DNA]</scope>
    <source>
        <strain evidence="1 2">FRIFI</strain>
    </source>
</reference>
<dbReference type="KEGG" id="rhom:FRIFI_1449"/>